<accession>A0ABS8SFD5</accession>
<proteinExistence type="predicted"/>
<feature type="compositionally biased region" description="Basic and acidic residues" evidence="1">
    <location>
        <begin position="135"/>
        <end position="144"/>
    </location>
</feature>
<keyword evidence="3" id="KW-1185">Reference proteome</keyword>
<organism evidence="2 3">
    <name type="scientific">Datura stramonium</name>
    <name type="common">Jimsonweed</name>
    <name type="synonym">Common thornapple</name>
    <dbReference type="NCBI Taxonomy" id="4076"/>
    <lineage>
        <taxon>Eukaryota</taxon>
        <taxon>Viridiplantae</taxon>
        <taxon>Streptophyta</taxon>
        <taxon>Embryophyta</taxon>
        <taxon>Tracheophyta</taxon>
        <taxon>Spermatophyta</taxon>
        <taxon>Magnoliopsida</taxon>
        <taxon>eudicotyledons</taxon>
        <taxon>Gunneridae</taxon>
        <taxon>Pentapetalae</taxon>
        <taxon>asterids</taxon>
        <taxon>lamiids</taxon>
        <taxon>Solanales</taxon>
        <taxon>Solanaceae</taxon>
        <taxon>Solanoideae</taxon>
        <taxon>Datureae</taxon>
        <taxon>Datura</taxon>
    </lineage>
</organism>
<reference evidence="2 3" key="1">
    <citation type="journal article" date="2021" name="BMC Genomics">
        <title>Datura genome reveals duplications of psychoactive alkaloid biosynthetic genes and high mutation rate following tissue culture.</title>
        <authorList>
            <person name="Rajewski A."/>
            <person name="Carter-House D."/>
            <person name="Stajich J."/>
            <person name="Litt A."/>
        </authorList>
    </citation>
    <scope>NUCLEOTIDE SEQUENCE [LARGE SCALE GENOMIC DNA]</scope>
    <source>
        <strain evidence="2">AR-01</strain>
    </source>
</reference>
<protein>
    <submittedName>
        <fullName evidence="2">Uncharacterized protein</fullName>
    </submittedName>
</protein>
<feature type="region of interest" description="Disordered" evidence="1">
    <location>
        <begin position="63"/>
        <end position="185"/>
    </location>
</feature>
<comment type="caution">
    <text evidence="2">The sequence shown here is derived from an EMBL/GenBank/DDBJ whole genome shotgun (WGS) entry which is preliminary data.</text>
</comment>
<dbReference type="EMBL" id="JACEIK010000464">
    <property type="protein sequence ID" value="MCD7457610.1"/>
    <property type="molecule type" value="Genomic_DNA"/>
</dbReference>
<name>A0ABS8SFD5_DATST</name>
<evidence type="ECO:0000313" key="3">
    <source>
        <dbReference type="Proteomes" id="UP000823775"/>
    </source>
</evidence>
<feature type="compositionally biased region" description="Polar residues" evidence="1">
    <location>
        <begin position="121"/>
        <end position="130"/>
    </location>
</feature>
<feature type="compositionally biased region" description="Polar residues" evidence="1">
    <location>
        <begin position="63"/>
        <end position="108"/>
    </location>
</feature>
<evidence type="ECO:0000313" key="2">
    <source>
        <dbReference type="EMBL" id="MCD7457610.1"/>
    </source>
</evidence>
<sequence length="185" mass="20237">MSVELPRGFVSMLKTISPTKFKPILAVELTAMEVEEWSGTVDNGRRSSGDLLWSYPIPKWKNSNVTKSPSNLEPNTMNLSSRVPQESPNGEINQYDGETQNWKCQLMQSDKEPSGVGASVTGKTDLQCQNIPHHASNDKDKKAPSNDPPIKSNQEIRVDKNSKLAGSTVPATAAMPNKSQITPTT</sequence>
<gene>
    <name evidence="2" type="ORF">HAX54_035518</name>
</gene>
<dbReference type="Proteomes" id="UP000823775">
    <property type="component" value="Unassembled WGS sequence"/>
</dbReference>
<evidence type="ECO:0000256" key="1">
    <source>
        <dbReference type="SAM" id="MobiDB-lite"/>
    </source>
</evidence>